<organism evidence="1 2">
    <name type="scientific">Pseudoalteromonas piscicida</name>
    <dbReference type="NCBI Taxonomy" id="43662"/>
    <lineage>
        <taxon>Bacteria</taxon>
        <taxon>Pseudomonadati</taxon>
        <taxon>Pseudomonadota</taxon>
        <taxon>Gammaproteobacteria</taxon>
        <taxon>Alteromonadales</taxon>
        <taxon>Pseudoalteromonadaceae</taxon>
        <taxon>Pseudoalteromonas</taxon>
    </lineage>
</organism>
<gene>
    <name evidence="1" type="ORF">PPIS_a0331</name>
</gene>
<sequence length="80" mass="8964">MQAHLVILTDVQAVVSQAQRDAWQKMIRVLSHEIHNSLSPIKSLAQTLIEIPTTQENQVDFEQAQGAIAHIQLPLTAENR</sequence>
<keyword evidence="2" id="KW-1185">Reference proteome</keyword>
<protein>
    <recommendedName>
        <fullName evidence="3">Signal transduction histidine kinase dimerisation/phosphoacceptor domain-containing protein</fullName>
    </recommendedName>
</protein>
<dbReference type="Proteomes" id="UP000016521">
    <property type="component" value="Chromosome I"/>
</dbReference>
<accession>A0ABN5CES9</accession>
<proteinExistence type="predicted"/>
<evidence type="ECO:0000313" key="2">
    <source>
        <dbReference type="Proteomes" id="UP000016521"/>
    </source>
</evidence>
<evidence type="ECO:0008006" key="3">
    <source>
        <dbReference type="Google" id="ProtNLM"/>
    </source>
</evidence>
<dbReference type="EMBL" id="CP011924">
    <property type="protein sequence ID" value="ATD05652.1"/>
    <property type="molecule type" value="Genomic_DNA"/>
</dbReference>
<dbReference type="SUPFAM" id="SSF47384">
    <property type="entry name" value="Homodimeric domain of signal transducing histidine kinase"/>
    <property type="match status" value="1"/>
</dbReference>
<dbReference type="InterPro" id="IPR036097">
    <property type="entry name" value="HisK_dim/P_sf"/>
</dbReference>
<evidence type="ECO:0000313" key="1">
    <source>
        <dbReference type="EMBL" id="ATD05652.1"/>
    </source>
</evidence>
<name>A0ABN5CES9_PSEO7</name>
<reference evidence="1 2" key="1">
    <citation type="submission" date="2015-06" db="EMBL/GenBank/DDBJ databases">
        <authorList>
            <person name="Xie B.-B."/>
            <person name="Rong J.-C."/>
            <person name="Qin Q.-L."/>
            <person name="Zhang Y.-Z."/>
        </authorList>
    </citation>
    <scope>NUCLEOTIDE SEQUENCE [LARGE SCALE GENOMIC DNA]</scope>
    <source>
        <strain evidence="1 2">JCM 20779</strain>
    </source>
</reference>